<dbReference type="InterPro" id="IPR019183">
    <property type="entry name" value="NAA25_NatB_aux_su"/>
</dbReference>
<accession>A0ABR1HJ11</accession>
<evidence type="ECO:0000313" key="1">
    <source>
        <dbReference type="EMBL" id="KAK7421176.1"/>
    </source>
</evidence>
<protein>
    <submittedName>
        <fullName evidence="1">Uncharacterized protein</fullName>
    </submittedName>
</protein>
<sequence>MNRHRPNLKNGVDLQLQSAFNDGNWAVVIRLAEKRARALNDQYYQIVKVCAESQLDDPSAKFAAVAAIAQFVKDGTVVKDVDGIDLLEWATHGLAHEDDFPETLGLLRARLVKAAPKDKISGTRCLESCLLHWDLVSAQQIAAILDRSIPQERAFMFWNIVITHMLATSSQSPPEKKKLYGMLALKQIQRAAQLAEQAETAQGEAAKPQPRSIQTEEEILLLYDIVEKHGTSGDFEKLITSPLFCPLVQFRKGRKELALRAIAKHRRERDWEAIYQLCKDCLSTTDESGQPNLMASDWTIWRQFIDAATQIKSTNPDTEQTVQDLLLKFVKIPNLRPIYKRIILLARVSAACNLASNDGDDLSDGEPASIRLKELIHYVKDQGTGVACFDDIKGFVEKLSPPAIKHLAYEFTPQLAKEMEDKLVSARIQTLALKLQYLSSTCSSMYVTIPGEKPLRKCIVSGSEVDSNSPGPCFVTVAQGALELYQSLAELAPEHSAVEAEIKPELAILIALCNVQAAFPPSTDSSNTPVSLSPLLRATLLLEHQLPLTPKHGIISLLLVQLHLLLGAAPRAREIWETLGVKRTIMDSLGPIFYDRLSTISPAIISPNDNEGWELMELLHTHYSVSLKLRMPRRLIDAFESNSYGSVIDIPRYIEGLRWSCTRAMSLVEETRTERLLGHRFASVLQDDRFIDVTDDAELNEVIDYGSFPSWDCSSQPTVYSRLRVGPSSTNRRAHLSLLSEAFHEVLTYKPPAVYKASAAAAITEQTFILEMMNQLSNSFTKFLGGPKADLTQPEAIYFEVISLLSTLIPFTVGIGRPATLPDIFSQIVDAVKAGIETLGSGAALQENSGIAAQIALLSSMHGVALFRDAADATKQAAQWILAFGERQKERDRSGNSNLPKDVVAQMKALLVTAEAALENGKGTVKKLKEKVSGRDFEPAARRWVFEDGDEIRAVVGDSALTGLVRSWEANIKGWSEVKWS</sequence>
<dbReference type="Proteomes" id="UP001498476">
    <property type="component" value="Unassembled WGS sequence"/>
</dbReference>
<gene>
    <name evidence="1" type="ORF">QQX98_002305</name>
</gene>
<evidence type="ECO:0000313" key="2">
    <source>
        <dbReference type="Proteomes" id="UP001498476"/>
    </source>
</evidence>
<dbReference type="Pfam" id="PF09797">
    <property type="entry name" value="NatB_MDM20"/>
    <property type="match status" value="1"/>
</dbReference>
<keyword evidence="2" id="KW-1185">Reference proteome</keyword>
<comment type="caution">
    <text evidence="1">The sequence shown here is derived from an EMBL/GenBank/DDBJ whole genome shotgun (WGS) entry which is preliminary data.</text>
</comment>
<proteinExistence type="predicted"/>
<organism evidence="1 2">
    <name type="scientific">Neonectria punicea</name>
    <dbReference type="NCBI Taxonomy" id="979145"/>
    <lineage>
        <taxon>Eukaryota</taxon>
        <taxon>Fungi</taxon>
        <taxon>Dikarya</taxon>
        <taxon>Ascomycota</taxon>
        <taxon>Pezizomycotina</taxon>
        <taxon>Sordariomycetes</taxon>
        <taxon>Hypocreomycetidae</taxon>
        <taxon>Hypocreales</taxon>
        <taxon>Nectriaceae</taxon>
        <taxon>Neonectria</taxon>
    </lineage>
</organism>
<dbReference type="EMBL" id="JAZAVJ010000024">
    <property type="protein sequence ID" value="KAK7421176.1"/>
    <property type="molecule type" value="Genomic_DNA"/>
</dbReference>
<name>A0ABR1HJ11_9HYPO</name>
<reference evidence="1 2" key="1">
    <citation type="journal article" date="2025" name="Microbiol. Resour. Announc.">
        <title>Draft genome sequences for Neonectria magnoliae and Neonectria punicea, canker pathogens of Liriodendron tulipifera and Acer saccharum in West Virginia.</title>
        <authorList>
            <person name="Petronek H.M."/>
            <person name="Kasson M.T."/>
            <person name="Metheny A.M."/>
            <person name="Stauder C.M."/>
            <person name="Lovett B."/>
            <person name="Lynch S.C."/>
            <person name="Garnas J.R."/>
            <person name="Kasson L.R."/>
            <person name="Stajich J.E."/>
        </authorList>
    </citation>
    <scope>NUCLEOTIDE SEQUENCE [LARGE SCALE GENOMIC DNA]</scope>
    <source>
        <strain evidence="1 2">NRRL 64653</strain>
    </source>
</reference>